<dbReference type="GO" id="GO:0003735">
    <property type="term" value="F:structural constituent of ribosome"/>
    <property type="evidence" value="ECO:0007669"/>
    <property type="project" value="TreeGrafter"/>
</dbReference>
<dbReference type="PANTHER" id="PTHR28266">
    <property type="entry name" value="54S RIBOSOMAL PROTEIN L20, MITOCHONDRIAL"/>
    <property type="match status" value="1"/>
</dbReference>
<dbReference type="EMBL" id="BFAD01000005">
    <property type="protein sequence ID" value="GBE83206.1"/>
    <property type="molecule type" value="Genomic_DNA"/>
</dbReference>
<comment type="caution">
    <text evidence="2">The sequence shown here is derived from an EMBL/GenBank/DDBJ whole genome shotgun (WGS) entry which is preliminary data.</text>
</comment>
<evidence type="ECO:0000313" key="2">
    <source>
        <dbReference type="EMBL" id="GBE83206.1"/>
    </source>
</evidence>
<dbReference type="Pfam" id="PF12824">
    <property type="entry name" value="MRP-L20"/>
    <property type="match status" value="1"/>
</dbReference>
<organism evidence="2 3">
    <name type="scientific">Sparassis crispa</name>
    <dbReference type="NCBI Taxonomy" id="139825"/>
    <lineage>
        <taxon>Eukaryota</taxon>
        <taxon>Fungi</taxon>
        <taxon>Dikarya</taxon>
        <taxon>Basidiomycota</taxon>
        <taxon>Agaricomycotina</taxon>
        <taxon>Agaricomycetes</taxon>
        <taxon>Polyporales</taxon>
        <taxon>Sparassidaceae</taxon>
        <taxon>Sparassis</taxon>
    </lineage>
</organism>
<protein>
    <submittedName>
        <fullName evidence="2">54S ribosomal protein L20, mitochondrial</fullName>
    </submittedName>
</protein>
<dbReference type="InterPro" id="IPR024388">
    <property type="entry name" value="Ribosomal_mL58"/>
</dbReference>
<gene>
    <name evidence="2" type="ORF">SCP_0502530</name>
</gene>
<keyword evidence="3" id="KW-1185">Reference proteome</keyword>
<keyword evidence="2" id="KW-0687">Ribonucleoprotein</keyword>
<name>A0A401GLZ1_9APHY</name>
<keyword evidence="2" id="KW-0689">Ribosomal protein</keyword>
<dbReference type="GO" id="GO:0005762">
    <property type="term" value="C:mitochondrial large ribosomal subunit"/>
    <property type="evidence" value="ECO:0007669"/>
    <property type="project" value="TreeGrafter"/>
</dbReference>
<accession>A0A401GLZ1</accession>
<feature type="region of interest" description="Disordered" evidence="1">
    <location>
        <begin position="18"/>
        <end position="96"/>
    </location>
</feature>
<dbReference type="AlphaFoldDB" id="A0A401GLZ1"/>
<dbReference type="OrthoDB" id="6021263at2759"/>
<evidence type="ECO:0000256" key="1">
    <source>
        <dbReference type="SAM" id="MobiDB-lite"/>
    </source>
</evidence>
<dbReference type="InParanoid" id="A0A401GLZ1"/>
<dbReference type="STRING" id="139825.A0A401GLZ1"/>
<dbReference type="RefSeq" id="XP_027614119.1">
    <property type="nucleotide sequence ID" value="XM_027758318.1"/>
</dbReference>
<proteinExistence type="predicted"/>
<dbReference type="Proteomes" id="UP000287166">
    <property type="component" value="Unassembled WGS sequence"/>
</dbReference>
<sequence length="175" mass="20197">MKLQLVLRRKLCRTYATRLPQRPPYRAPDPLKNNPNAVSLPEDLTFIHRSPPSAPSPLSYTTSPASPLLHPEPSSSSSLPPLLRTDKPQSPRLSQEDLLKIRKLRVEDPLTWTRSKLAKEFNCTPNFIGRAAAMKVRDRKKVLAQRDEEHEKARGLWGEKKSLFREIAKKRRDFW</sequence>
<feature type="compositionally biased region" description="Basic and acidic residues" evidence="1">
    <location>
        <begin position="84"/>
        <end position="96"/>
    </location>
</feature>
<evidence type="ECO:0000313" key="3">
    <source>
        <dbReference type="Proteomes" id="UP000287166"/>
    </source>
</evidence>
<dbReference type="FunCoup" id="A0A401GLZ1">
    <property type="interactions" value="49"/>
</dbReference>
<dbReference type="GeneID" id="38780123"/>
<feature type="compositionally biased region" description="Low complexity" evidence="1">
    <location>
        <begin position="63"/>
        <end position="83"/>
    </location>
</feature>
<reference evidence="2 3" key="1">
    <citation type="journal article" date="2018" name="Sci. Rep.">
        <title>Genome sequence of the cauliflower mushroom Sparassis crispa (Hanabiratake) and its association with beneficial usage.</title>
        <authorList>
            <person name="Kiyama R."/>
            <person name="Furutani Y."/>
            <person name="Kawaguchi K."/>
            <person name="Nakanishi T."/>
        </authorList>
    </citation>
    <scope>NUCLEOTIDE SEQUENCE [LARGE SCALE GENOMIC DNA]</scope>
</reference>
<dbReference type="PANTHER" id="PTHR28266:SF1">
    <property type="entry name" value="LARGE RIBOSOMAL SUBUNIT PROTEIN ML58"/>
    <property type="match status" value="1"/>
</dbReference>